<evidence type="ECO:0000313" key="2">
    <source>
        <dbReference type="EMBL" id="CAD0331491.1"/>
    </source>
</evidence>
<keyword evidence="1" id="KW-0732">Signal</keyword>
<evidence type="ECO:0008006" key="4">
    <source>
        <dbReference type="Google" id="ProtNLM"/>
    </source>
</evidence>
<dbReference type="AlphaFoldDB" id="A0A6V7DCU1"/>
<sequence length="184" mass="19400">MSPRIVSLVMAGAFVAAASLDATEAPLPPGIPIVDREVTPAAQVAPQCISLAAERTSISIPTAYLERLASQAQGEMPAGNEPARFGHWQQGRSARWLLDLPGTVRDAKGCDSSPISHANRMSQALVGGLLESSIAAVWLHNQPGFVSSLNAQDYNHGCRRGPIGSTRYSVADGSEVMLLITCSH</sequence>
<organism evidence="2 3">
    <name type="scientific">Xanthomonas hortorum pv. carotae</name>
    <dbReference type="NCBI Taxonomy" id="487904"/>
    <lineage>
        <taxon>Bacteria</taxon>
        <taxon>Pseudomonadati</taxon>
        <taxon>Pseudomonadota</taxon>
        <taxon>Gammaproteobacteria</taxon>
        <taxon>Lysobacterales</taxon>
        <taxon>Lysobacteraceae</taxon>
        <taxon>Xanthomonas</taxon>
    </lineage>
</organism>
<dbReference type="EMBL" id="CAJDKC010000003">
    <property type="protein sequence ID" value="CAD0331479.1"/>
    <property type="molecule type" value="Genomic_DNA"/>
</dbReference>
<feature type="chain" id="PRO_5036193251" description="SCP domain-containing protein" evidence="1">
    <location>
        <begin position="19"/>
        <end position="184"/>
    </location>
</feature>
<comment type="caution">
    <text evidence="2">The sequence shown here is derived from an EMBL/GenBank/DDBJ whole genome shotgun (WGS) entry which is preliminary data.</text>
</comment>
<name>A0A6V7DCU1_9XANT</name>
<proteinExistence type="predicted"/>
<reference evidence="2 3" key="1">
    <citation type="submission" date="2020-07" db="EMBL/GenBank/DDBJ databases">
        <authorList>
            <person name="Pothier F. J."/>
        </authorList>
    </citation>
    <scope>NUCLEOTIDE SEQUENCE [LARGE SCALE GENOMIC DNA]</scope>
    <source>
        <strain evidence="2 3">CFBP 7900</strain>
    </source>
</reference>
<evidence type="ECO:0000256" key="1">
    <source>
        <dbReference type="SAM" id="SignalP"/>
    </source>
</evidence>
<accession>A0A6V7DCU1</accession>
<feature type="signal peptide" evidence="1">
    <location>
        <begin position="1"/>
        <end position="18"/>
    </location>
</feature>
<protein>
    <recommendedName>
        <fullName evidence="4">SCP domain-containing protein</fullName>
    </recommendedName>
</protein>
<evidence type="ECO:0000313" key="3">
    <source>
        <dbReference type="Proteomes" id="UP000587508"/>
    </source>
</evidence>
<dbReference type="EMBL" id="CAJDKC010000003">
    <property type="protein sequence ID" value="CAD0331491.1"/>
    <property type="molecule type" value="Genomic_DNA"/>
</dbReference>
<dbReference type="Proteomes" id="UP000587508">
    <property type="component" value="Unassembled WGS sequence"/>
</dbReference>
<dbReference type="RefSeq" id="WP_023904256.1">
    <property type="nucleotide sequence ID" value="NZ_CAJDKC010000003.1"/>
</dbReference>
<gene>
    <name evidence="2" type="ORF">CFBP7900_19580</name>
</gene>